<keyword evidence="1" id="KW-0539">Nucleus</keyword>
<dbReference type="GO" id="GO:0046872">
    <property type="term" value="F:metal ion binding"/>
    <property type="evidence" value="ECO:0007669"/>
    <property type="project" value="UniProtKB-UniRule"/>
</dbReference>
<dbReference type="EMBL" id="BMAT01013041">
    <property type="protein sequence ID" value="GFS04763.1"/>
    <property type="molecule type" value="Genomic_DNA"/>
</dbReference>
<dbReference type="AlphaFoldDB" id="A0AAV4I5B5"/>
<dbReference type="Gene3D" id="1.10.10.10">
    <property type="entry name" value="Winged helix-like DNA-binding domain superfamily/Winged helix DNA-binding domain"/>
    <property type="match status" value="1"/>
</dbReference>
<dbReference type="InterPro" id="IPR003903">
    <property type="entry name" value="UIM_dom"/>
</dbReference>
<gene>
    <name evidence="3" type="ORF">ElyMa_006503900</name>
</gene>
<feature type="compositionally biased region" description="Low complexity" evidence="2">
    <location>
        <begin position="374"/>
        <end position="384"/>
    </location>
</feature>
<dbReference type="GO" id="GO:0048476">
    <property type="term" value="C:Holliday junction resolvase complex"/>
    <property type="evidence" value="ECO:0007669"/>
    <property type="project" value="UniProtKB-UniRule"/>
</dbReference>
<feature type="non-terminal residue" evidence="3">
    <location>
        <position position="690"/>
    </location>
</feature>
<evidence type="ECO:0000313" key="3">
    <source>
        <dbReference type="EMBL" id="GFS04763.1"/>
    </source>
</evidence>
<dbReference type="InterPro" id="IPR036388">
    <property type="entry name" value="WH-like_DNA-bd_sf"/>
</dbReference>
<dbReference type="GO" id="GO:0000727">
    <property type="term" value="P:double-strand break repair via break-induced replication"/>
    <property type="evidence" value="ECO:0007669"/>
    <property type="project" value="UniProtKB-UniRule"/>
</dbReference>
<dbReference type="GO" id="GO:0006308">
    <property type="term" value="P:DNA catabolic process"/>
    <property type="evidence" value="ECO:0007669"/>
    <property type="project" value="UniProtKB-UniRule"/>
</dbReference>
<dbReference type="EC" id="3.1.22.-" evidence="1"/>
<comment type="function">
    <text evidence="1">Interacts with EME1 to form a DNA structure-specific endonuclease with substrate preference for branched DNA structures with a 5'-end at the branch nick. Typical substrates include 3'-flap structures, D-loops, replication forks and nicked Holliday junctions. May be required in mitosis for the processing of stalled or collapsed replication fork intermediates. May be required in meiosis for the repair of meiosis-specific double strand breaks subsequent to single-end invasion (SEI).</text>
</comment>
<sequence>MGALLRKGLVIKYSNPAKFFLTENGQALAERLEEAENGNGGSSVASPAVNFHARGSYSTGNVLGSGFSSKSSTANSGIPGSQVFDTGDSDLDAALNASLVVNSQSDHNRLHNWDNGSEDFEFQTALNKSLEIRNHRIEAQIGVLGDDSDDADLKEALKASMEVGSEKGASDSKSYADTYNGLCPQRQPGKNDFSVELEDTDLEAALKASLETCSPQASLPNKHRESPVHVKKDSAFTSEATPIPNISHLARDVSDNDDVSEDEDIKRAIAESLLSYSQELSTSQCSLTDPAGDDVQVLSPSSKVTNEQIDLPTSTNLNTSADNSIFVVSDDDDNDSTNVNAVLKEEVTSGSPLKSVRRFHEVSPSPSPPPCPLPNMSSSPTTTTKIKPRIPDCLFLSSRTSSTSVVQEQSKSTRSLKFLKRKQSIFSSSLGVSNECEGGVITITDDDVDKNKKCKNNLSESISVSAMDSDDELPDLDVPLFQRLLNKGKIQSNLLMESAASKKHLLSAAKSSDSIDSSLNNDVKDLKGTQVMAIKTDFENSQKASTSSESTSSFHIEASSSLSSSATLIRNSCSKKEGTILLDRPTTCAKSISQSIPNHIKTNHSGVTISATASSLSEKSVPACNTIFTLQPGSFDIILCLDNREFYGSKSSCKTLLPDLLKSGVQCDLRLLHVGDLLWIARERVGPQID</sequence>
<organism evidence="3 4">
    <name type="scientific">Elysia marginata</name>
    <dbReference type="NCBI Taxonomy" id="1093978"/>
    <lineage>
        <taxon>Eukaryota</taxon>
        <taxon>Metazoa</taxon>
        <taxon>Spiralia</taxon>
        <taxon>Lophotrochozoa</taxon>
        <taxon>Mollusca</taxon>
        <taxon>Gastropoda</taxon>
        <taxon>Heterobranchia</taxon>
        <taxon>Euthyneura</taxon>
        <taxon>Panpulmonata</taxon>
        <taxon>Sacoglossa</taxon>
        <taxon>Placobranchoidea</taxon>
        <taxon>Plakobranchidae</taxon>
        <taxon>Elysia</taxon>
    </lineage>
</organism>
<comment type="similarity">
    <text evidence="1">Belongs to the XPF family.</text>
</comment>
<keyword evidence="1 3" id="KW-0255">Endonuclease</keyword>
<comment type="cofactor">
    <cofactor evidence="1">
        <name>Mg(2+)</name>
        <dbReference type="ChEBI" id="CHEBI:18420"/>
    </cofactor>
</comment>
<keyword evidence="1" id="KW-0460">Magnesium</keyword>
<feature type="region of interest" description="Disordered" evidence="2">
    <location>
        <begin position="162"/>
        <end position="191"/>
    </location>
</feature>
<reference evidence="3 4" key="1">
    <citation type="journal article" date="2021" name="Elife">
        <title>Chloroplast acquisition without the gene transfer in kleptoplastic sea slugs, Plakobranchus ocellatus.</title>
        <authorList>
            <person name="Maeda T."/>
            <person name="Takahashi S."/>
            <person name="Yoshida T."/>
            <person name="Shimamura S."/>
            <person name="Takaki Y."/>
            <person name="Nagai Y."/>
            <person name="Toyoda A."/>
            <person name="Suzuki Y."/>
            <person name="Arimoto A."/>
            <person name="Ishii H."/>
            <person name="Satoh N."/>
            <person name="Nishiyama T."/>
            <person name="Hasebe M."/>
            <person name="Maruyama T."/>
            <person name="Minagawa J."/>
            <person name="Obokata J."/>
            <person name="Shigenobu S."/>
        </authorList>
    </citation>
    <scope>NUCLEOTIDE SEQUENCE [LARGE SCALE GENOMIC DNA]</scope>
</reference>
<keyword evidence="1" id="KW-0227">DNA damage</keyword>
<evidence type="ECO:0000256" key="1">
    <source>
        <dbReference type="RuleBase" id="RU369042"/>
    </source>
</evidence>
<dbReference type="InterPro" id="IPR033309">
    <property type="entry name" value="Mus81"/>
</dbReference>
<keyword evidence="1" id="KW-0234">DNA repair</keyword>
<dbReference type="Proteomes" id="UP000762676">
    <property type="component" value="Unassembled WGS sequence"/>
</dbReference>
<dbReference type="GO" id="GO:0048257">
    <property type="term" value="F:3'-flap endonuclease activity"/>
    <property type="evidence" value="ECO:0007669"/>
    <property type="project" value="TreeGrafter"/>
</dbReference>
<dbReference type="PANTHER" id="PTHR13451:SF0">
    <property type="entry name" value="CROSSOVER JUNCTION ENDONUCLEASE MUS81"/>
    <property type="match status" value="1"/>
</dbReference>
<keyword evidence="1" id="KW-0479">Metal-binding</keyword>
<dbReference type="SMART" id="SM00726">
    <property type="entry name" value="UIM"/>
    <property type="match status" value="3"/>
</dbReference>
<dbReference type="PROSITE" id="PS50330">
    <property type="entry name" value="UIM"/>
    <property type="match status" value="1"/>
</dbReference>
<dbReference type="GO" id="GO:0003677">
    <property type="term" value="F:DNA binding"/>
    <property type="evidence" value="ECO:0007669"/>
    <property type="project" value="UniProtKB-UniRule"/>
</dbReference>
<comment type="caution">
    <text evidence="3">The sequence shown here is derived from an EMBL/GenBank/DDBJ whole genome shotgun (WGS) entry which is preliminary data.</text>
</comment>
<name>A0AAV4I5B5_9GAST</name>
<dbReference type="GO" id="GO:0005634">
    <property type="term" value="C:nucleus"/>
    <property type="evidence" value="ECO:0007669"/>
    <property type="project" value="UniProtKB-SubCell"/>
</dbReference>
<evidence type="ECO:0000256" key="2">
    <source>
        <dbReference type="SAM" id="MobiDB-lite"/>
    </source>
</evidence>
<dbReference type="PANTHER" id="PTHR13451">
    <property type="entry name" value="CLASS II CROSSOVER JUNCTION ENDONUCLEASE MUS81"/>
    <property type="match status" value="1"/>
</dbReference>
<keyword evidence="1" id="KW-0540">Nuclease</keyword>
<feature type="region of interest" description="Disordered" evidence="2">
    <location>
        <begin position="359"/>
        <end position="384"/>
    </location>
</feature>
<dbReference type="GO" id="GO:0031573">
    <property type="term" value="P:mitotic intra-S DNA damage checkpoint signaling"/>
    <property type="evidence" value="ECO:0007669"/>
    <property type="project" value="TreeGrafter"/>
</dbReference>
<proteinExistence type="inferred from homology"/>
<evidence type="ECO:0000313" key="4">
    <source>
        <dbReference type="Proteomes" id="UP000762676"/>
    </source>
</evidence>
<protein>
    <recommendedName>
        <fullName evidence="1">Crossover junction endonuclease MUS81</fullName>
        <ecNumber evidence="1">3.1.22.-</ecNumber>
    </recommendedName>
</protein>
<keyword evidence="4" id="KW-1185">Reference proteome</keyword>
<comment type="subcellular location">
    <subcellularLocation>
        <location evidence="1">Nucleus</location>
    </subcellularLocation>
</comment>
<dbReference type="GO" id="GO:0008821">
    <property type="term" value="F:crossover junction DNA endonuclease activity"/>
    <property type="evidence" value="ECO:0007669"/>
    <property type="project" value="UniProtKB-UniRule"/>
</dbReference>
<dbReference type="GO" id="GO:0000712">
    <property type="term" value="P:resolution of meiotic recombination intermediates"/>
    <property type="evidence" value="ECO:0007669"/>
    <property type="project" value="TreeGrafter"/>
</dbReference>
<comment type="subunit">
    <text evidence="1">Interacts with EME1.</text>
</comment>
<keyword evidence="1" id="KW-0233">DNA recombination</keyword>
<accession>A0AAV4I5B5</accession>
<keyword evidence="1" id="KW-0378">Hydrolase</keyword>